<sequence length="146" mass="16835">MSNQLISELNQLLSDFHIYYQNTRGAHWNIKGPRFFELHAKFEELYTEALTNIDEIAERILTIGGRPDHTLETYLEKSKIVSVKDESNDEELVKMIVSNLTTLVAQENKVKGLAVEAEDNETEDMMIGLVNAQEKTQWMFNSWLGK</sequence>
<comment type="similarity">
    <text evidence="1 2">Belongs to the Dps family.</text>
</comment>
<reference evidence="4 5" key="1">
    <citation type="submission" date="2017-06" db="EMBL/GenBank/DDBJ databases">
        <authorList>
            <person name="Kim H.J."/>
            <person name="Triplett B.A."/>
        </authorList>
    </citation>
    <scope>NUCLEOTIDE SEQUENCE [LARGE SCALE GENOMIC DNA]</scope>
    <source>
        <strain evidence="4 5">DSM 19307</strain>
    </source>
</reference>
<feature type="domain" description="Ferritin/DPS" evidence="3">
    <location>
        <begin position="7"/>
        <end position="146"/>
    </location>
</feature>
<dbReference type="Pfam" id="PF00210">
    <property type="entry name" value="Ferritin"/>
    <property type="match status" value="1"/>
</dbReference>
<protein>
    <submittedName>
        <fullName evidence="4">Starvation-inducible DNA-binding protein</fullName>
    </submittedName>
</protein>
<keyword evidence="4" id="KW-0238">DNA-binding</keyword>
<dbReference type="InterPro" id="IPR008331">
    <property type="entry name" value="Ferritin_DPS_dom"/>
</dbReference>
<evidence type="ECO:0000256" key="2">
    <source>
        <dbReference type="RuleBase" id="RU003875"/>
    </source>
</evidence>
<dbReference type="InterPro" id="IPR023188">
    <property type="entry name" value="DPS_DNA-bd_CS"/>
</dbReference>
<dbReference type="InterPro" id="IPR002177">
    <property type="entry name" value="DPS_DNA-bd"/>
</dbReference>
<dbReference type="GO" id="GO:0003677">
    <property type="term" value="F:DNA binding"/>
    <property type="evidence" value="ECO:0007669"/>
    <property type="project" value="UniProtKB-KW"/>
</dbReference>
<evidence type="ECO:0000313" key="5">
    <source>
        <dbReference type="Proteomes" id="UP000198393"/>
    </source>
</evidence>
<dbReference type="RefSeq" id="WP_089355474.1">
    <property type="nucleotide sequence ID" value="NZ_FZPD01000001.1"/>
</dbReference>
<dbReference type="GO" id="GO:0008199">
    <property type="term" value="F:ferric iron binding"/>
    <property type="evidence" value="ECO:0007669"/>
    <property type="project" value="InterPro"/>
</dbReference>
<evidence type="ECO:0000259" key="3">
    <source>
        <dbReference type="Pfam" id="PF00210"/>
    </source>
</evidence>
<dbReference type="InterPro" id="IPR009078">
    <property type="entry name" value="Ferritin-like_SF"/>
</dbReference>
<dbReference type="OrthoDB" id="9797023at2"/>
<dbReference type="CDD" id="cd01043">
    <property type="entry name" value="DPS"/>
    <property type="match status" value="1"/>
</dbReference>
<dbReference type="EMBL" id="FZPD01000001">
    <property type="protein sequence ID" value="SNS57518.1"/>
    <property type="molecule type" value="Genomic_DNA"/>
</dbReference>
<dbReference type="PROSITE" id="PS00819">
    <property type="entry name" value="DPS_2"/>
    <property type="match status" value="1"/>
</dbReference>
<dbReference type="Proteomes" id="UP000198393">
    <property type="component" value="Unassembled WGS sequence"/>
</dbReference>
<dbReference type="PROSITE" id="PS00818">
    <property type="entry name" value="DPS_1"/>
    <property type="match status" value="1"/>
</dbReference>
<dbReference type="InterPro" id="IPR012347">
    <property type="entry name" value="Ferritin-like"/>
</dbReference>
<evidence type="ECO:0000313" key="4">
    <source>
        <dbReference type="EMBL" id="SNS57518.1"/>
    </source>
</evidence>
<dbReference type="GO" id="GO:0016722">
    <property type="term" value="F:oxidoreductase activity, acting on metal ions"/>
    <property type="evidence" value="ECO:0007669"/>
    <property type="project" value="InterPro"/>
</dbReference>
<evidence type="ECO:0000256" key="1">
    <source>
        <dbReference type="ARBA" id="ARBA00009497"/>
    </source>
</evidence>
<dbReference type="PRINTS" id="PR01346">
    <property type="entry name" value="HELNAPAPROT"/>
</dbReference>
<organism evidence="4 5">
    <name type="scientific">Ekhidna lutea</name>
    <dbReference type="NCBI Taxonomy" id="447679"/>
    <lineage>
        <taxon>Bacteria</taxon>
        <taxon>Pseudomonadati</taxon>
        <taxon>Bacteroidota</taxon>
        <taxon>Cytophagia</taxon>
        <taxon>Cytophagales</taxon>
        <taxon>Reichenbachiellaceae</taxon>
        <taxon>Ekhidna</taxon>
    </lineage>
</organism>
<name>A0A239FLN7_EKHLU</name>
<dbReference type="PANTHER" id="PTHR42932">
    <property type="entry name" value="GENERAL STRESS PROTEIN 20U"/>
    <property type="match status" value="1"/>
</dbReference>
<dbReference type="Gene3D" id="1.20.1260.10">
    <property type="match status" value="1"/>
</dbReference>
<dbReference type="AlphaFoldDB" id="A0A239FLN7"/>
<dbReference type="PANTHER" id="PTHR42932:SF1">
    <property type="entry name" value="GENERAL STRESS PROTEIN 20U"/>
    <property type="match status" value="1"/>
</dbReference>
<gene>
    <name evidence="4" type="ORF">SAMN05421640_0726</name>
</gene>
<proteinExistence type="inferred from homology"/>
<keyword evidence="5" id="KW-1185">Reference proteome</keyword>
<accession>A0A239FLN7</accession>
<dbReference type="SUPFAM" id="SSF47240">
    <property type="entry name" value="Ferritin-like"/>
    <property type="match status" value="1"/>
</dbReference>
<dbReference type="PIRSF" id="PIRSF005900">
    <property type="entry name" value="Dps"/>
    <property type="match status" value="1"/>
</dbReference>